<evidence type="ECO:0000313" key="2">
    <source>
        <dbReference type="EMBL" id="RAK68322.1"/>
    </source>
</evidence>
<dbReference type="AlphaFoldDB" id="A0A328BLG9"/>
<reference evidence="3" key="1">
    <citation type="submission" date="2018-05" db="EMBL/GenBank/DDBJ databases">
        <authorList>
            <person name="Nie L."/>
        </authorList>
    </citation>
    <scope>NUCLEOTIDE SEQUENCE [LARGE SCALE GENOMIC DNA]</scope>
    <source>
        <strain evidence="3">NL</strain>
    </source>
</reference>
<dbReference type="EMBL" id="QHKM01000002">
    <property type="protein sequence ID" value="RAK68322.1"/>
    <property type="molecule type" value="Genomic_DNA"/>
</dbReference>
<evidence type="ECO:0000313" key="3">
    <source>
        <dbReference type="Proteomes" id="UP000248553"/>
    </source>
</evidence>
<dbReference type="Proteomes" id="UP000248553">
    <property type="component" value="Unassembled WGS sequence"/>
</dbReference>
<accession>A0A328BLG9</accession>
<feature type="region of interest" description="Disordered" evidence="1">
    <location>
        <begin position="1"/>
        <end position="21"/>
    </location>
</feature>
<evidence type="ECO:0000256" key="1">
    <source>
        <dbReference type="SAM" id="MobiDB-lite"/>
    </source>
</evidence>
<gene>
    <name evidence="2" type="ORF">DLM85_09860</name>
</gene>
<sequence length="74" mass="8134">MQAARCARISGSSKTSWPATSTCPAPCWPEPKSAAASCLPPRCCGWPCWPRLLRPRRRRPRPPLPPPLRPGCCP</sequence>
<keyword evidence="3" id="KW-1185">Reference proteome</keyword>
<feature type="compositionally biased region" description="Polar residues" evidence="1">
    <location>
        <begin position="10"/>
        <end position="21"/>
    </location>
</feature>
<name>A0A328BLG9_9BACT</name>
<feature type="compositionally biased region" description="Pro residues" evidence="1">
    <location>
        <begin position="62"/>
        <end position="74"/>
    </location>
</feature>
<organism evidence="2 3">
    <name type="scientific">Hymenobacter edaphi</name>
    <dbReference type="NCBI Taxonomy" id="2211146"/>
    <lineage>
        <taxon>Bacteria</taxon>
        <taxon>Pseudomonadati</taxon>
        <taxon>Bacteroidota</taxon>
        <taxon>Cytophagia</taxon>
        <taxon>Cytophagales</taxon>
        <taxon>Hymenobacteraceae</taxon>
        <taxon>Hymenobacter</taxon>
    </lineage>
</organism>
<proteinExistence type="predicted"/>
<comment type="caution">
    <text evidence="2">The sequence shown here is derived from an EMBL/GenBank/DDBJ whole genome shotgun (WGS) entry which is preliminary data.</text>
</comment>
<feature type="region of interest" description="Disordered" evidence="1">
    <location>
        <begin position="52"/>
        <end position="74"/>
    </location>
</feature>
<protein>
    <submittedName>
        <fullName evidence="2">Uncharacterized protein</fullName>
    </submittedName>
</protein>